<evidence type="ECO:0000259" key="1">
    <source>
        <dbReference type="Pfam" id="PF08626"/>
    </source>
</evidence>
<dbReference type="InterPro" id="IPR058563">
    <property type="entry name" value="Trs120_TRAPPC9_N"/>
</dbReference>
<proteinExistence type="predicted"/>
<dbReference type="GO" id="GO:0005802">
    <property type="term" value="C:trans-Golgi network"/>
    <property type="evidence" value="ECO:0007669"/>
    <property type="project" value="TreeGrafter"/>
</dbReference>
<comment type="caution">
    <text evidence="3">The sequence shown here is derived from an EMBL/GenBank/DDBJ whole genome shotgun (WGS) entry which is preliminary data.</text>
</comment>
<dbReference type="InterPro" id="IPR013935">
    <property type="entry name" value="Trs120_TRAPPC9"/>
</dbReference>
<dbReference type="EMBL" id="JABCRI010000009">
    <property type="protein sequence ID" value="KAF8400563.1"/>
    <property type="molecule type" value="Genomic_DNA"/>
</dbReference>
<sequence length="234" mass="25511">MEPDVSIESECMIRIAVIPIGPIPQPQLRDYVSMLVRHRKVDLSAISSFYTEHQKSPFAHQPWDNGSLRFKFMLGGSPPSPWEDFQPNRKILAVIGLCHCPSSPDLDLVSDQFSVACKGYTSALVKFCFAFCPGDSQVSGLLPSLRGSNVRQREVTWVSIASHVLSSAVFSFPTVWVGPTMVTNVVDDSRSMLGTFGGWLVGGLVEGSSGSVPGWRNLFEHTGALGMMGHLLAL</sequence>
<dbReference type="AlphaFoldDB" id="A0A835DDQ8"/>
<keyword evidence="4" id="KW-1185">Reference proteome</keyword>
<protein>
    <recommendedName>
        <fullName evidence="1">Trs120/TRAPPC9 N-terminal domain-containing protein</fullName>
    </recommendedName>
</protein>
<dbReference type="PANTHER" id="PTHR21512">
    <property type="entry name" value="TRAFFICKING PROTEIN PARTICLE COMPLEX SUBUNIT 9"/>
    <property type="match status" value="1"/>
</dbReference>
<dbReference type="Proteomes" id="UP000655225">
    <property type="component" value="Unassembled WGS sequence"/>
</dbReference>
<evidence type="ECO:0000313" key="3">
    <source>
        <dbReference type="EMBL" id="KAF8400563.1"/>
    </source>
</evidence>
<dbReference type="EMBL" id="JABCRI010001456">
    <property type="protein sequence ID" value="KAF8364559.1"/>
    <property type="molecule type" value="Genomic_DNA"/>
</dbReference>
<evidence type="ECO:0000313" key="2">
    <source>
        <dbReference type="EMBL" id="KAF8364559.1"/>
    </source>
</evidence>
<gene>
    <name evidence="3" type="ORF">HHK36_013862</name>
    <name evidence="2" type="ORF">HHK36_033468</name>
</gene>
<name>A0A835DDQ8_TETSI</name>
<organism evidence="3 4">
    <name type="scientific">Tetracentron sinense</name>
    <name type="common">Spur-leaf</name>
    <dbReference type="NCBI Taxonomy" id="13715"/>
    <lineage>
        <taxon>Eukaryota</taxon>
        <taxon>Viridiplantae</taxon>
        <taxon>Streptophyta</taxon>
        <taxon>Embryophyta</taxon>
        <taxon>Tracheophyta</taxon>
        <taxon>Spermatophyta</taxon>
        <taxon>Magnoliopsida</taxon>
        <taxon>Trochodendrales</taxon>
        <taxon>Trochodendraceae</taxon>
        <taxon>Tetracentron</taxon>
    </lineage>
</organism>
<evidence type="ECO:0000313" key="4">
    <source>
        <dbReference type="Proteomes" id="UP000655225"/>
    </source>
</evidence>
<feature type="domain" description="Trs120/TRAPPC9 N-terminal" evidence="1">
    <location>
        <begin position="11"/>
        <end position="136"/>
    </location>
</feature>
<reference evidence="3 4" key="1">
    <citation type="submission" date="2020-04" db="EMBL/GenBank/DDBJ databases">
        <title>Plant Genome Project.</title>
        <authorList>
            <person name="Zhang R.-G."/>
        </authorList>
    </citation>
    <scope>NUCLEOTIDE SEQUENCE [LARGE SCALE GENOMIC DNA]</scope>
    <source>
        <strain evidence="3">YNK0</strain>
        <tissue evidence="3">Leaf</tissue>
    </source>
</reference>
<dbReference type="Pfam" id="PF08626">
    <property type="entry name" value="TRAPPC9-Trs120"/>
    <property type="match status" value="1"/>
</dbReference>
<accession>A0A835DDQ8</accession>
<dbReference type="OrthoDB" id="27962at2759"/>
<dbReference type="PANTHER" id="PTHR21512:SF5">
    <property type="entry name" value="TRAFFICKING PROTEIN PARTICLE COMPLEX SUBUNIT 9"/>
    <property type="match status" value="1"/>
</dbReference>